<dbReference type="Proteomes" id="UP000250369">
    <property type="component" value="Unassembled WGS sequence"/>
</dbReference>
<comment type="caution">
    <text evidence="3">The sequence shown here is derived from an EMBL/GenBank/DDBJ whole genome shotgun (WGS) entry which is preliminary data.</text>
</comment>
<comment type="similarity">
    <text evidence="1">Belongs to the LDH2/MDH2 oxidoreductase family.</text>
</comment>
<dbReference type="EMBL" id="QMFB01000012">
    <property type="protein sequence ID" value="RAV19410.1"/>
    <property type="molecule type" value="Genomic_DNA"/>
</dbReference>
<keyword evidence="4" id="KW-1185">Reference proteome</keyword>
<sequence length="322" mass="33524">MLYDLKSAKELAFRVCIAAGASKAAAASLAEATVAAECSGRSSVGFAHLPDYLEGFLCGRIPCTEEPAILYPAPALIQVDAKGGIAQLGFDRAFEELQTRANTYGITAFALKNSYTAGELGYYVRRLARKGLVAIAATNGPALMAAGQSIEAVYGTNPLAIAAPAGNGAPLVIDQASSATAFVNIRQAAERGDIIPEGWAIDGKGQNTVDSREALKGALLAFGGMRGANIALMVEILAAGMTDANWSLDAPSFDEGSHSPGIGLFIVALNPELLAPDFSARLASQIERLSSKGIHIPGSSYVEDEIDIPSSLVATLEEYCRL</sequence>
<organism evidence="3 4">
    <name type="scientific">Paenibacillus contaminans</name>
    <dbReference type="NCBI Taxonomy" id="450362"/>
    <lineage>
        <taxon>Bacteria</taxon>
        <taxon>Bacillati</taxon>
        <taxon>Bacillota</taxon>
        <taxon>Bacilli</taxon>
        <taxon>Bacillales</taxon>
        <taxon>Paenibacillaceae</taxon>
        <taxon>Paenibacillus</taxon>
    </lineage>
</organism>
<proteinExistence type="inferred from homology"/>
<name>A0A329MI57_9BACL</name>
<reference evidence="3 4" key="1">
    <citation type="journal article" date="2009" name="Int. J. Syst. Evol. Microbiol.">
        <title>Paenibacillus contaminans sp. nov., isolated from a contaminated laboratory plate.</title>
        <authorList>
            <person name="Chou J.H."/>
            <person name="Lee J.H."/>
            <person name="Lin M.C."/>
            <person name="Chang P.S."/>
            <person name="Arun A.B."/>
            <person name="Young C.C."/>
            <person name="Chen W.M."/>
        </authorList>
    </citation>
    <scope>NUCLEOTIDE SEQUENCE [LARGE SCALE GENOMIC DNA]</scope>
    <source>
        <strain evidence="3 4">CKOBP-6</strain>
    </source>
</reference>
<dbReference type="RefSeq" id="WP_113032770.1">
    <property type="nucleotide sequence ID" value="NZ_QMFB01000012.1"/>
</dbReference>
<evidence type="ECO:0000313" key="3">
    <source>
        <dbReference type="EMBL" id="RAV19410.1"/>
    </source>
</evidence>
<dbReference type="PANTHER" id="PTHR11091">
    <property type="entry name" value="OXIDOREDUCTASE-RELATED"/>
    <property type="match status" value="1"/>
</dbReference>
<dbReference type="Gene3D" id="1.10.1530.10">
    <property type="match status" value="1"/>
</dbReference>
<dbReference type="InterPro" id="IPR043144">
    <property type="entry name" value="Mal/L-sulf/L-lact_DH-like_ah"/>
</dbReference>
<protein>
    <submittedName>
        <fullName evidence="3">Ldh family oxidoreductase</fullName>
    </submittedName>
</protein>
<gene>
    <name evidence="3" type="ORF">DQG23_20665</name>
</gene>
<keyword evidence="2" id="KW-0560">Oxidoreductase</keyword>
<evidence type="ECO:0000256" key="1">
    <source>
        <dbReference type="ARBA" id="ARBA00006056"/>
    </source>
</evidence>
<evidence type="ECO:0000256" key="2">
    <source>
        <dbReference type="ARBA" id="ARBA00023002"/>
    </source>
</evidence>
<dbReference type="Pfam" id="PF02615">
    <property type="entry name" value="Ldh_2"/>
    <property type="match status" value="1"/>
</dbReference>
<dbReference type="InterPro" id="IPR043143">
    <property type="entry name" value="Mal/L-sulf/L-lact_DH-like_NADP"/>
</dbReference>
<dbReference type="AlphaFoldDB" id="A0A329MI57"/>
<dbReference type="InterPro" id="IPR036111">
    <property type="entry name" value="Mal/L-sulfo/L-lacto_DH-like_sf"/>
</dbReference>
<accession>A0A329MI57</accession>
<dbReference type="Gene3D" id="3.30.1370.60">
    <property type="entry name" value="Hypothetical oxidoreductase yiak, domain 2"/>
    <property type="match status" value="1"/>
</dbReference>
<dbReference type="GO" id="GO:0016491">
    <property type="term" value="F:oxidoreductase activity"/>
    <property type="evidence" value="ECO:0007669"/>
    <property type="project" value="UniProtKB-KW"/>
</dbReference>
<dbReference type="InterPro" id="IPR003767">
    <property type="entry name" value="Malate/L-lactate_DH-like"/>
</dbReference>
<dbReference type="OrthoDB" id="9769447at2"/>
<dbReference type="PANTHER" id="PTHR11091:SF0">
    <property type="entry name" value="MALATE DEHYDROGENASE"/>
    <property type="match status" value="1"/>
</dbReference>
<evidence type="ECO:0000313" key="4">
    <source>
        <dbReference type="Proteomes" id="UP000250369"/>
    </source>
</evidence>
<dbReference type="SUPFAM" id="SSF89733">
    <property type="entry name" value="L-sulfolactate dehydrogenase-like"/>
    <property type="match status" value="1"/>
</dbReference>